<dbReference type="EMBL" id="PNCL01000193">
    <property type="protein sequence ID" value="TMP51823.1"/>
    <property type="molecule type" value="Genomic_DNA"/>
</dbReference>
<reference evidence="2" key="3">
    <citation type="submission" date="2019-09" db="EMBL/GenBank/DDBJ databases">
        <title>Co-occurence of chitin degradation, pigmentation and bioactivity in marine Pseudoalteromonas.</title>
        <authorList>
            <person name="Sonnenschein E.C."/>
            <person name="Bech P.K."/>
        </authorList>
    </citation>
    <scope>NUCLEOTIDE SEQUENCE</scope>
    <source>
        <strain evidence="2">S2231</strain>
    </source>
</reference>
<dbReference type="Proteomes" id="UP000305730">
    <property type="component" value="Unassembled WGS sequence"/>
</dbReference>
<proteinExistence type="predicted"/>
<dbReference type="OrthoDB" id="6315958at2"/>
<evidence type="ECO:0000313" key="4">
    <source>
        <dbReference type="Proteomes" id="UP000307706"/>
    </source>
</evidence>
<accession>A0A5S3XFK6</accession>
<evidence type="ECO:0000313" key="1">
    <source>
        <dbReference type="EMBL" id="TMP44018.1"/>
    </source>
</evidence>
<evidence type="ECO:0000313" key="2">
    <source>
        <dbReference type="EMBL" id="TMP51823.1"/>
    </source>
</evidence>
<reference evidence="3 4" key="1">
    <citation type="submission" date="2017-12" db="EMBL/GenBank/DDBJ databases">
        <authorList>
            <person name="Paulsen S."/>
            <person name="Gram L.K."/>
        </authorList>
    </citation>
    <scope>NUCLEOTIDE SEQUENCE [LARGE SCALE GENOMIC DNA]</scope>
    <source>
        <strain evidence="2 4">S2231</strain>
        <strain evidence="1 3">S2233</strain>
    </source>
</reference>
<dbReference type="RefSeq" id="WP_138596191.1">
    <property type="nucleotide sequence ID" value="NZ_PNCK01000025.1"/>
</dbReference>
<sequence length="193" mass="21814">MNIAYSLFAVLLSTESVVGTLQLQEPAGEYYYSRDGGVVINDYQLKLKDKVSKGQILLTYVTQPDQIQRTIIARDNGYIEYVNGKLSRGYEITSDEMLYKVKSNRIFGWYYLKSSNLQPLDINIKLWACNQQGVKWAFDVDAVKPGKILVSALVPQNFNNVKVVDQQGLVMYFNELDCTNGGSFTKAPQNTLD</sequence>
<gene>
    <name evidence="2" type="ORF">CWB96_22130</name>
    <name evidence="1" type="ORF">CWB97_07520</name>
</gene>
<dbReference type="EMBL" id="PNCK01000025">
    <property type="protein sequence ID" value="TMP44018.1"/>
    <property type="molecule type" value="Genomic_DNA"/>
</dbReference>
<organism evidence="2 4">
    <name type="scientific">Pseudoalteromonas citrea</name>
    <dbReference type="NCBI Taxonomy" id="43655"/>
    <lineage>
        <taxon>Bacteria</taxon>
        <taxon>Pseudomonadati</taxon>
        <taxon>Pseudomonadota</taxon>
        <taxon>Gammaproteobacteria</taxon>
        <taxon>Alteromonadales</taxon>
        <taxon>Pseudoalteromonadaceae</taxon>
        <taxon>Pseudoalteromonas</taxon>
    </lineage>
</organism>
<reference evidence="3 4" key="2">
    <citation type="submission" date="2019-06" db="EMBL/GenBank/DDBJ databases">
        <title>Co-occurence of chitin degradation, pigmentation and bioactivity in marine Pseudoalteromonas.</title>
        <authorList>
            <person name="Sonnenschein E.C."/>
            <person name="Bech P.K."/>
        </authorList>
    </citation>
    <scope>NUCLEOTIDE SEQUENCE [LARGE SCALE GENOMIC DNA]</scope>
    <source>
        <strain evidence="4">S2231</strain>
        <strain evidence="1 3">S2233</strain>
    </source>
</reference>
<comment type="caution">
    <text evidence="2">The sequence shown here is derived from an EMBL/GenBank/DDBJ whole genome shotgun (WGS) entry which is preliminary data.</text>
</comment>
<protein>
    <submittedName>
        <fullName evidence="2">Uncharacterized protein</fullName>
    </submittedName>
</protein>
<dbReference type="Proteomes" id="UP000307706">
    <property type="component" value="Unassembled WGS sequence"/>
</dbReference>
<name>A0A5S3XFK6_9GAMM</name>
<dbReference type="AlphaFoldDB" id="A0A5S3XFK6"/>
<keyword evidence="3" id="KW-1185">Reference proteome</keyword>
<evidence type="ECO:0000313" key="3">
    <source>
        <dbReference type="Proteomes" id="UP000305730"/>
    </source>
</evidence>